<dbReference type="Gene3D" id="3.40.50.150">
    <property type="entry name" value="Vaccinia Virus protein VP39"/>
    <property type="match status" value="1"/>
</dbReference>
<dbReference type="Pfam" id="PF00145">
    <property type="entry name" value="DNA_methylase"/>
    <property type="match status" value="1"/>
</dbReference>
<keyword evidence="3" id="KW-0949">S-adenosyl-L-methionine</keyword>
<gene>
    <name evidence="4" type="ORF">LCGC14_1440730</name>
</gene>
<reference evidence="4" key="1">
    <citation type="journal article" date="2015" name="Nature">
        <title>Complex archaea that bridge the gap between prokaryotes and eukaryotes.</title>
        <authorList>
            <person name="Spang A."/>
            <person name="Saw J.H."/>
            <person name="Jorgensen S.L."/>
            <person name="Zaremba-Niedzwiedzka K."/>
            <person name="Martijn J."/>
            <person name="Lind A.E."/>
            <person name="van Eijk R."/>
            <person name="Schleper C."/>
            <person name="Guy L."/>
            <person name="Ettema T.J."/>
        </authorList>
    </citation>
    <scope>NUCLEOTIDE SEQUENCE</scope>
</reference>
<dbReference type="PROSITE" id="PS51679">
    <property type="entry name" value="SAM_MT_C5"/>
    <property type="match status" value="1"/>
</dbReference>
<evidence type="ECO:0000256" key="2">
    <source>
        <dbReference type="ARBA" id="ARBA00022679"/>
    </source>
</evidence>
<sequence>MRELSLFSGAGGGLLGTHHLLGWQTIGFVEYDDYCQRVIAQRIKDGLLDEAPIFGDIRTFTDSGCAELYRGVTDVITAGFPCQPFSFVGSREGEKSVSNLWPETISTIRIVRPTYCFLENTANLLNYQYFGTILSDLAKSGYNVRWRLLSAAELGAPNIRNRAWLVAYANSKRFQTCGNVRISKSKRVACWWSSKEYIYKIKKYSSSGGRYPKSAKPGMDRILLNDVPHRVDRLKAIGNGQVPQVAATAWEILKP</sequence>
<name>A0A0F9MMQ7_9ZZZZ</name>
<dbReference type="SUPFAM" id="SSF53335">
    <property type="entry name" value="S-adenosyl-L-methionine-dependent methyltransferases"/>
    <property type="match status" value="1"/>
</dbReference>
<dbReference type="EMBL" id="LAZR01009818">
    <property type="protein sequence ID" value="KKM70437.1"/>
    <property type="molecule type" value="Genomic_DNA"/>
</dbReference>
<evidence type="ECO:0000256" key="3">
    <source>
        <dbReference type="ARBA" id="ARBA00022691"/>
    </source>
</evidence>
<proteinExistence type="predicted"/>
<dbReference type="GO" id="GO:0032259">
    <property type="term" value="P:methylation"/>
    <property type="evidence" value="ECO:0007669"/>
    <property type="project" value="UniProtKB-KW"/>
</dbReference>
<dbReference type="InterPro" id="IPR001525">
    <property type="entry name" value="C5_MeTfrase"/>
</dbReference>
<evidence type="ECO:0008006" key="5">
    <source>
        <dbReference type="Google" id="ProtNLM"/>
    </source>
</evidence>
<dbReference type="PROSITE" id="PS00094">
    <property type="entry name" value="C5_MTASE_1"/>
    <property type="match status" value="1"/>
</dbReference>
<dbReference type="InterPro" id="IPR029063">
    <property type="entry name" value="SAM-dependent_MTases_sf"/>
</dbReference>
<evidence type="ECO:0000313" key="4">
    <source>
        <dbReference type="EMBL" id="KKM70437.1"/>
    </source>
</evidence>
<dbReference type="PANTHER" id="PTHR46098">
    <property type="entry name" value="TRNA (CYTOSINE(38)-C(5))-METHYLTRANSFERASE"/>
    <property type="match status" value="1"/>
</dbReference>
<dbReference type="InterPro" id="IPR050750">
    <property type="entry name" value="C5-MTase"/>
</dbReference>
<organism evidence="4">
    <name type="scientific">marine sediment metagenome</name>
    <dbReference type="NCBI Taxonomy" id="412755"/>
    <lineage>
        <taxon>unclassified sequences</taxon>
        <taxon>metagenomes</taxon>
        <taxon>ecological metagenomes</taxon>
    </lineage>
</organism>
<dbReference type="GO" id="GO:0008168">
    <property type="term" value="F:methyltransferase activity"/>
    <property type="evidence" value="ECO:0007669"/>
    <property type="project" value="UniProtKB-KW"/>
</dbReference>
<dbReference type="PRINTS" id="PR00105">
    <property type="entry name" value="C5METTRFRASE"/>
</dbReference>
<evidence type="ECO:0000256" key="1">
    <source>
        <dbReference type="ARBA" id="ARBA00022603"/>
    </source>
</evidence>
<dbReference type="AlphaFoldDB" id="A0A0F9MMQ7"/>
<accession>A0A0F9MMQ7</accession>
<keyword evidence="2" id="KW-0808">Transferase</keyword>
<dbReference type="PANTHER" id="PTHR46098:SF1">
    <property type="entry name" value="TRNA (CYTOSINE(38)-C(5))-METHYLTRANSFERASE"/>
    <property type="match status" value="1"/>
</dbReference>
<protein>
    <recommendedName>
        <fullName evidence="5">DNA (cytosine-5-)-methyltransferase</fullName>
    </recommendedName>
</protein>
<keyword evidence="1" id="KW-0489">Methyltransferase</keyword>
<comment type="caution">
    <text evidence="4">The sequence shown here is derived from an EMBL/GenBank/DDBJ whole genome shotgun (WGS) entry which is preliminary data.</text>
</comment>
<dbReference type="InterPro" id="IPR018117">
    <property type="entry name" value="C5_DNA_meth_AS"/>
</dbReference>